<keyword evidence="2" id="KW-0285">Flavoprotein</keyword>
<keyword evidence="8" id="KW-0520">NAD</keyword>
<dbReference type="InterPro" id="IPR035587">
    <property type="entry name" value="DUS-like_FMN-bd"/>
</dbReference>
<organism evidence="20 21">
    <name type="scientific">Colletotrichum cuscutae</name>
    <dbReference type="NCBI Taxonomy" id="1209917"/>
    <lineage>
        <taxon>Eukaryota</taxon>
        <taxon>Fungi</taxon>
        <taxon>Dikarya</taxon>
        <taxon>Ascomycota</taxon>
        <taxon>Pezizomycotina</taxon>
        <taxon>Sordariomycetes</taxon>
        <taxon>Hypocreomycetidae</taxon>
        <taxon>Glomerellales</taxon>
        <taxon>Glomerellaceae</taxon>
        <taxon>Colletotrichum</taxon>
        <taxon>Colletotrichum acutatum species complex</taxon>
    </lineage>
</organism>
<evidence type="ECO:0000256" key="2">
    <source>
        <dbReference type="ARBA" id="ARBA00022630"/>
    </source>
</evidence>
<comment type="function">
    <text evidence="11">Catalyzes the synthesis of dihydrouridine, a modified base found in the D-loop of most tRNAs. Specifically modifies U47 in cytoplasmic tRNAs. Catalyzes the synthesis of dihydrouridine in some mRNAs, thereby affecting their translation.</text>
</comment>
<dbReference type="PANTHER" id="PTHR11082">
    <property type="entry name" value="TRNA-DIHYDROURIDINE SYNTHASE"/>
    <property type="match status" value="1"/>
</dbReference>
<dbReference type="SUPFAM" id="SSF51395">
    <property type="entry name" value="FMN-linked oxidoreductases"/>
    <property type="match status" value="1"/>
</dbReference>
<dbReference type="EC" id="1.3.1.88" evidence="10"/>
<dbReference type="CDD" id="cd02801">
    <property type="entry name" value="DUS_like_FMN"/>
    <property type="match status" value="1"/>
</dbReference>
<evidence type="ECO:0000256" key="8">
    <source>
        <dbReference type="ARBA" id="ARBA00023027"/>
    </source>
</evidence>
<keyword evidence="21" id="KW-1185">Reference proteome</keyword>
<accession>A0AAI9YD31</accession>
<evidence type="ECO:0000256" key="15">
    <source>
        <dbReference type="ARBA" id="ARBA00048934"/>
    </source>
</evidence>
<dbReference type="PANTHER" id="PTHR11082:SF5">
    <property type="entry name" value="TRNA-DIHYDROURIDINE(16_17) SYNTHASE [NAD(P)(+)]-LIKE"/>
    <property type="match status" value="1"/>
</dbReference>
<evidence type="ECO:0000256" key="17">
    <source>
        <dbReference type="ARBA" id="ARBA00049467"/>
    </source>
</evidence>
<evidence type="ECO:0000256" key="1">
    <source>
        <dbReference type="ARBA" id="ARBA00001917"/>
    </source>
</evidence>
<comment type="catalytic activity">
    <reaction evidence="15">
        <text>5,6-dihydrouridine(16) in tRNA + NAD(+) = uridine(16) in tRNA + NADH + H(+)</text>
        <dbReference type="Rhea" id="RHEA:53380"/>
        <dbReference type="Rhea" id="RHEA-COMP:13543"/>
        <dbReference type="Rhea" id="RHEA-COMP:13544"/>
        <dbReference type="ChEBI" id="CHEBI:15378"/>
        <dbReference type="ChEBI" id="CHEBI:57540"/>
        <dbReference type="ChEBI" id="CHEBI:57945"/>
        <dbReference type="ChEBI" id="CHEBI:65315"/>
        <dbReference type="ChEBI" id="CHEBI:74443"/>
        <dbReference type="EC" id="1.3.1.88"/>
    </reaction>
    <physiologicalReaction direction="right-to-left" evidence="15">
        <dbReference type="Rhea" id="RHEA:53382"/>
    </physiologicalReaction>
</comment>
<evidence type="ECO:0000256" key="4">
    <source>
        <dbReference type="ARBA" id="ARBA00022664"/>
    </source>
</evidence>
<dbReference type="Gene3D" id="3.20.20.70">
    <property type="entry name" value="Aldolase class I"/>
    <property type="match status" value="1"/>
</dbReference>
<feature type="compositionally biased region" description="Basic and acidic residues" evidence="18">
    <location>
        <begin position="532"/>
        <end position="567"/>
    </location>
</feature>
<evidence type="ECO:0000256" key="12">
    <source>
        <dbReference type="ARBA" id="ARBA00047287"/>
    </source>
</evidence>
<keyword evidence="5" id="KW-0819">tRNA processing</keyword>
<keyword evidence="4" id="KW-0507">mRNA processing</keyword>
<evidence type="ECO:0000256" key="13">
    <source>
        <dbReference type="ARBA" id="ARBA00047652"/>
    </source>
</evidence>
<feature type="region of interest" description="Disordered" evidence="18">
    <location>
        <begin position="95"/>
        <end position="120"/>
    </location>
</feature>
<sequence>MATTTEAPTAGLEAGASTAAVTRPKLHGRAFYESIGSPKYILAPMVDQSEFAWRMLSRSFIPASEQKNLAAYTPMFHARLYKDTENYRQCHFQAVRPDDSNDTTGTAATPTNPTPTTKPWLDGNPAIDRPLFVQFCANDPDALLGAALKVAPYCDAVDLNLGCPQGIAKKGKYGAFLQEDQDLIFKLINTLHKNLPIPVTAKIRILDTRAATLAYARNVLAAGASILTVHGRLREQKGHLTGLADWETIRWLRGQLPPETVLFANGNILQHSDLQRALDATDADGVMSAEGNLSDPAIFSRPPDPGTETREYWRGKDGKGGYRVDAVMRRYMDILHKYAAGQDPPSRRPLFIPGDDTAWMEEMDRAEAEQDEPERKKRRRDVTNGPKSAKSRALSPNYSAMQPHMFHLLRHFVSKHTDVRDLLARSRAGDLEAYERILSMVERKVAEGLIEYEARGAEMFAGDEVLGPEADAAEVVEEDGESSRGAVKRCKRPWWVAQPIIRPLPKEAMAKGAVSLSKKDKAKLKAAGNGEAAKEEGKEEEVKQNGEKEDQSFQEKVLETDDKLLAG</sequence>
<protein>
    <recommendedName>
        <fullName evidence="10">tRNA-dihydrouridine(16/17) synthase [NAD(P)(+)]</fullName>
        <ecNumber evidence="10">1.3.1.88</ecNumber>
    </recommendedName>
</protein>
<evidence type="ECO:0000256" key="16">
    <source>
        <dbReference type="ARBA" id="ARBA00049447"/>
    </source>
</evidence>
<feature type="region of interest" description="Disordered" evidence="18">
    <location>
        <begin position="364"/>
        <end position="396"/>
    </location>
</feature>
<keyword evidence="6" id="KW-0521">NADP</keyword>
<feature type="compositionally biased region" description="Low complexity" evidence="18">
    <location>
        <begin position="103"/>
        <end position="119"/>
    </location>
</feature>
<evidence type="ECO:0000256" key="18">
    <source>
        <dbReference type="SAM" id="MobiDB-lite"/>
    </source>
</evidence>
<comment type="caution">
    <text evidence="20">The sequence shown here is derived from an EMBL/GenBank/DDBJ whole genome shotgun (WGS) entry which is preliminary data.</text>
</comment>
<comment type="similarity">
    <text evidence="9">Belongs to the Dus family. Dus1 subfamily.</text>
</comment>
<dbReference type="Pfam" id="PF01207">
    <property type="entry name" value="Dus"/>
    <property type="match status" value="1"/>
</dbReference>
<comment type="catalytic activity">
    <reaction evidence="16">
        <text>a 5,6-dihydrouridine in mRNA + NADP(+) = a uridine in mRNA + NADPH + H(+)</text>
        <dbReference type="Rhea" id="RHEA:69855"/>
        <dbReference type="Rhea" id="RHEA-COMP:14658"/>
        <dbReference type="Rhea" id="RHEA-COMP:17789"/>
        <dbReference type="ChEBI" id="CHEBI:15378"/>
        <dbReference type="ChEBI" id="CHEBI:57783"/>
        <dbReference type="ChEBI" id="CHEBI:58349"/>
        <dbReference type="ChEBI" id="CHEBI:65315"/>
        <dbReference type="ChEBI" id="CHEBI:74443"/>
    </reaction>
    <physiologicalReaction direction="right-to-left" evidence="16">
        <dbReference type="Rhea" id="RHEA:69857"/>
    </physiologicalReaction>
</comment>
<keyword evidence="3" id="KW-0288">FMN</keyword>
<evidence type="ECO:0000256" key="9">
    <source>
        <dbReference type="ARBA" id="ARBA00038313"/>
    </source>
</evidence>
<dbReference type="EMBL" id="MPDP01000004">
    <property type="protein sequence ID" value="KAK1498357.1"/>
    <property type="molecule type" value="Genomic_DNA"/>
</dbReference>
<dbReference type="PROSITE" id="PS01136">
    <property type="entry name" value="UPF0034"/>
    <property type="match status" value="1"/>
</dbReference>
<comment type="catalytic activity">
    <reaction evidence="14">
        <text>a 5,6-dihydrouridine in mRNA + NAD(+) = a uridine in mRNA + NADH + H(+)</text>
        <dbReference type="Rhea" id="RHEA:69851"/>
        <dbReference type="Rhea" id="RHEA-COMP:14658"/>
        <dbReference type="Rhea" id="RHEA-COMP:17789"/>
        <dbReference type="ChEBI" id="CHEBI:15378"/>
        <dbReference type="ChEBI" id="CHEBI:57540"/>
        <dbReference type="ChEBI" id="CHEBI:57945"/>
        <dbReference type="ChEBI" id="CHEBI:65315"/>
        <dbReference type="ChEBI" id="CHEBI:74443"/>
    </reaction>
    <physiologicalReaction direction="right-to-left" evidence="14">
        <dbReference type="Rhea" id="RHEA:69853"/>
    </physiologicalReaction>
</comment>
<feature type="region of interest" description="Disordered" evidence="18">
    <location>
        <begin position="289"/>
        <end position="314"/>
    </location>
</feature>
<dbReference type="Proteomes" id="UP001239213">
    <property type="component" value="Unassembled WGS sequence"/>
</dbReference>
<gene>
    <name evidence="20" type="ORF">CCUS01_12835</name>
</gene>
<name>A0AAI9YD31_9PEZI</name>
<feature type="region of interest" description="Disordered" evidence="18">
    <location>
        <begin position="515"/>
        <end position="567"/>
    </location>
</feature>
<keyword evidence="7" id="KW-0560">Oxidoreductase</keyword>
<comment type="catalytic activity">
    <reaction evidence="12">
        <text>5,6-dihydrouridine(17) in tRNA + NAD(+) = uridine(17) in tRNA + NADH + H(+)</text>
        <dbReference type="Rhea" id="RHEA:53372"/>
        <dbReference type="Rhea" id="RHEA-COMP:13541"/>
        <dbReference type="Rhea" id="RHEA-COMP:13542"/>
        <dbReference type="ChEBI" id="CHEBI:15378"/>
        <dbReference type="ChEBI" id="CHEBI:57540"/>
        <dbReference type="ChEBI" id="CHEBI:57945"/>
        <dbReference type="ChEBI" id="CHEBI:65315"/>
        <dbReference type="ChEBI" id="CHEBI:74443"/>
        <dbReference type="EC" id="1.3.1.88"/>
    </reaction>
    <physiologicalReaction direction="right-to-left" evidence="12">
        <dbReference type="Rhea" id="RHEA:53374"/>
    </physiologicalReaction>
</comment>
<reference evidence="20" key="1">
    <citation type="submission" date="2016-11" db="EMBL/GenBank/DDBJ databases">
        <title>The genome sequence of Colletotrichum cuscutae.</title>
        <authorList>
            <person name="Baroncelli R."/>
        </authorList>
    </citation>
    <scope>NUCLEOTIDE SEQUENCE</scope>
    <source>
        <strain evidence="20">IMI 304802</strain>
    </source>
</reference>
<dbReference type="GO" id="GO:0006397">
    <property type="term" value="P:mRNA processing"/>
    <property type="evidence" value="ECO:0007669"/>
    <property type="project" value="UniProtKB-KW"/>
</dbReference>
<feature type="domain" description="DUS-like FMN-binding" evidence="19">
    <location>
        <begin position="41"/>
        <end position="300"/>
    </location>
</feature>
<dbReference type="InterPro" id="IPR018517">
    <property type="entry name" value="tRNA_hU_synthase_CS"/>
</dbReference>
<comment type="cofactor">
    <cofactor evidence="1">
        <name>FMN</name>
        <dbReference type="ChEBI" id="CHEBI:58210"/>
    </cofactor>
</comment>
<evidence type="ECO:0000256" key="10">
    <source>
        <dbReference type="ARBA" id="ARBA00038890"/>
    </source>
</evidence>
<evidence type="ECO:0000313" key="20">
    <source>
        <dbReference type="EMBL" id="KAK1498357.1"/>
    </source>
</evidence>
<comment type="catalytic activity">
    <reaction evidence="17">
        <text>5,6-dihydrouridine(17) in tRNA + NADP(+) = uridine(17) in tRNA + NADPH + H(+)</text>
        <dbReference type="Rhea" id="RHEA:53368"/>
        <dbReference type="Rhea" id="RHEA-COMP:13541"/>
        <dbReference type="Rhea" id="RHEA-COMP:13542"/>
        <dbReference type="ChEBI" id="CHEBI:15378"/>
        <dbReference type="ChEBI" id="CHEBI:57783"/>
        <dbReference type="ChEBI" id="CHEBI:58349"/>
        <dbReference type="ChEBI" id="CHEBI:65315"/>
        <dbReference type="ChEBI" id="CHEBI:74443"/>
        <dbReference type="EC" id="1.3.1.88"/>
    </reaction>
    <physiologicalReaction direction="right-to-left" evidence="17">
        <dbReference type="Rhea" id="RHEA:53370"/>
    </physiologicalReaction>
</comment>
<evidence type="ECO:0000256" key="3">
    <source>
        <dbReference type="ARBA" id="ARBA00022643"/>
    </source>
</evidence>
<evidence type="ECO:0000256" key="5">
    <source>
        <dbReference type="ARBA" id="ARBA00022694"/>
    </source>
</evidence>
<evidence type="ECO:0000256" key="6">
    <source>
        <dbReference type="ARBA" id="ARBA00022857"/>
    </source>
</evidence>
<evidence type="ECO:0000256" key="11">
    <source>
        <dbReference type="ARBA" id="ARBA00045934"/>
    </source>
</evidence>
<dbReference type="GO" id="GO:0017150">
    <property type="term" value="F:tRNA dihydrouridine synthase activity"/>
    <property type="evidence" value="ECO:0007669"/>
    <property type="project" value="InterPro"/>
</dbReference>
<evidence type="ECO:0000256" key="7">
    <source>
        <dbReference type="ARBA" id="ARBA00023002"/>
    </source>
</evidence>
<evidence type="ECO:0000313" key="21">
    <source>
        <dbReference type="Proteomes" id="UP001239213"/>
    </source>
</evidence>
<evidence type="ECO:0000259" key="19">
    <source>
        <dbReference type="Pfam" id="PF01207"/>
    </source>
</evidence>
<comment type="catalytic activity">
    <reaction evidence="13">
        <text>5,6-dihydrouridine(16) in tRNA + NADP(+) = uridine(16) in tRNA + NADPH + H(+)</text>
        <dbReference type="Rhea" id="RHEA:53376"/>
        <dbReference type="Rhea" id="RHEA-COMP:13543"/>
        <dbReference type="Rhea" id="RHEA-COMP:13544"/>
        <dbReference type="ChEBI" id="CHEBI:15378"/>
        <dbReference type="ChEBI" id="CHEBI:57783"/>
        <dbReference type="ChEBI" id="CHEBI:58349"/>
        <dbReference type="ChEBI" id="CHEBI:65315"/>
        <dbReference type="ChEBI" id="CHEBI:74443"/>
        <dbReference type="EC" id="1.3.1.88"/>
    </reaction>
    <physiologicalReaction direction="right-to-left" evidence="13">
        <dbReference type="Rhea" id="RHEA:53378"/>
    </physiologicalReaction>
</comment>
<dbReference type="GO" id="GO:0050660">
    <property type="term" value="F:flavin adenine dinucleotide binding"/>
    <property type="evidence" value="ECO:0007669"/>
    <property type="project" value="InterPro"/>
</dbReference>
<dbReference type="InterPro" id="IPR013785">
    <property type="entry name" value="Aldolase_TIM"/>
</dbReference>
<proteinExistence type="inferred from homology"/>
<evidence type="ECO:0000256" key="14">
    <source>
        <dbReference type="ARBA" id="ARBA00048342"/>
    </source>
</evidence>
<dbReference type="AlphaFoldDB" id="A0AAI9YD31"/>